<feature type="signal peptide" evidence="1">
    <location>
        <begin position="1"/>
        <end position="19"/>
    </location>
</feature>
<sequence length="259" mass="26544" precursor="true">MRALLLCLVLVLPAANANALSDFGTIDIKYLGQASGLSAANGGRFNWEYKNLNSSSVPASRIESIYDTNKLFTFCVELGETILGSGFHTYTIRNVTDGPLDSAGTGFGAGATMSDAQATQVELLSKNYLLKAAGGTLAGLLGSGTNAQAAGSFQLAVWEIVFGDGNANTALGGTTLDNDATIKSNAQALLDSLVAAGSLAPALDVANLKVLVLTNSEGNGVAQDQLIVVAVPEMASIMTWACLTGVLGVVARRRRAAAA</sequence>
<reference evidence="2 3" key="1">
    <citation type="submission" date="2019-02" db="EMBL/GenBank/DDBJ databases">
        <title>Deep-cultivation of Planctomycetes and their phenomic and genomic characterization uncovers novel biology.</title>
        <authorList>
            <person name="Wiegand S."/>
            <person name="Jogler M."/>
            <person name="Boedeker C."/>
            <person name="Pinto D."/>
            <person name="Vollmers J."/>
            <person name="Rivas-Marin E."/>
            <person name="Kohn T."/>
            <person name="Peeters S.H."/>
            <person name="Heuer A."/>
            <person name="Rast P."/>
            <person name="Oberbeckmann S."/>
            <person name="Bunk B."/>
            <person name="Jeske O."/>
            <person name="Meyerdierks A."/>
            <person name="Storesund J.E."/>
            <person name="Kallscheuer N."/>
            <person name="Luecker S."/>
            <person name="Lage O.M."/>
            <person name="Pohl T."/>
            <person name="Merkel B.J."/>
            <person name="Hornburger P."/>
            <person name="Mueller R.-W."/>
            <person name="Bruemmer F."/>
            <person name="Labrenz M."/>
            <person name="Spormann A.M."/>
            <person name="Op den Camp H."/>
            <person name="Overmann J."/>
            <person name="Amann R."/>
            <person name="Jetten M.S.M."/>
            <person name="Mascher T."/>
            <person name="Medema M.H."/>
            <person name="Devos D.P."/>
            <person name="Kaster A.-K."/>
            <person name="Ovreas L."/>
            <person name="Rohde M."/>
            <person name="Galperin M.Y."/>
            <person name="Jogler C."/>
        </authorList>
    </citation>
    <scope>NUCLEOTIDE SEQUENCE [LARGE SCALE GENOMIC DNA]</scope>
    <source>
        <strain evidence="2 3">Pla175</strain>
    </source>
</reference>
<name>A0A518DD24_9BACT</name>
<evidence type="ECO:0008006" key="4">
    <source>
        <dbReference type="Google" id="ProtNLM"/>
    </source>
</evidence>
<proteinExistence type="predicted"/>
<keyword evidence="3" id="KW-1185">Reference proteome</keyword>
<protein>
    <recommendedName>
        <fullName evidence="4">PEP-CTERM protein-sorting domain-containing protein</fullName>
    </recommendedName>
</protein>
<evidence type="ECO:0000313" key="2">
    <source>
        <dbReference type="EMBL" id="QDU89353.1"/>
    </source>
</evidence>
<gene>
    <name evidence="2" type="ORF">Pla175_27420</name>
</gene>
<dbReference type="EMBL" id="CP036291">
    <property type="protein sequence ID" value="QDU89353.1"/>
    <property type="molecule type" value="Genomic_DNA"/>
</dbReference>
<evidence type="ECO:0000256" key="1">
    <source>
        <dbReference type="SAM" id="SignalP"/>
    </source>
</evidence>
<dbReference type="AlphaFoldDB" id="A0A518DD24"/>
<accession>A0A518DD24</accession>
<keyword evidence="1" id="KW-0732">Signal</keyword>
<dbReference type="Proteomes" id="UP000317429">
    <property type="component" value="Chromosome"/>
</dbReference>
<dbReference type="KEGG" id="pnd:Pla175_27420"/>
<organism evidence="2 3">
    <name type="scientific">Pirellulimonas nuda</name>
    <dbReference type="NCBI Taxonomy" id="2528009"/>
    <lineage>
        <taxon>Bacteria</taxon>
        <taxon>Pseudomonadati</taxon>
        <taxon>Planctomycetota</taxon>
        <taxon>Planctomycetia</taxon>
        <taxon>Pirellulales</taxon>
        <taxon>Lacipirellulaceae</taxon>
        <taxon>Pirellulimonas</taxon>
    </lineage>
</organism>
<feature type="chain" id="PRO_5021822597" description="PEP-CTERM protein-sorting domain-containing protein" evidence="1">
    <location>
        <begin position="20"/>
        <end position="259"/>
    </location>
</feature>
<evidence type="ECO:0000313" key="3">
    <source>
        <dbReference type="Proteomes" id="UP000317429"/>
    </source>
</evidence>